<sequence length="165" mass="19483">MSNIVYLRQKTTGPIELYRSSDGTLMAEMEGKEYERVRLVRAFPHSFPDRFISVRSQLGEEIMLLRDLALLDDSSRYTANEELRRHYMVPNIQRITSIRKLATEWSWQVVTDCGRVTITMDDLHGNIHAINASRWILTDTEGRRYMLSNVEQMDAESRRWWEKVN</sequence>
<evidence type="ECO:0000313" key="2">
    <source>
        <dbReference type="EMBL" id="RAP75298.1"/>
    </source>
</evidence>
<keyword evidence="3" id="KW-1185">Reference proteome</keyword>
<name>A0A328TXU3_9BACL</name>
<dbReference type="Pfam" id="PF08909">
    <property type="entry name" value="DUF1854"/>
    <property type="match status" value="1"/>
</dbReference>
<protein>
    <recommendedName>
        <fullName evidence="1">DUF1854 domain-containing protein</fullName>
    </recommendedName>
</protein>
<evidence type="ECO:0000259" key="1">
    <source>
        <dbReference type="Pfam" id="PF08909"/>
    </source>
</evidence>
<comment type="caution">
    <text evidence="2">The sequence shown here is derived from an EMBL/GenBank/DDBJ whole genome shotgun (WGS) entry which is preliminary data.</text>
</comment>
<feature type="domain" description="DUF1854" evidence="1">
    <location>
        <begin position="34"/>
        <end position="161"/>
    </location>
</feature>
<dbReference type="OrthoDB" id="2597073at2"/>
<dbReference type="AlphaFoldDB" id="A0A328TXU3"/>
<evidence type="ECO:0000313" key="3">
    <source>
        <dbReference type="Proteomes" id="UP000249260"/>
    </source>
</evidence>
<proteinExistence type="predicted"/>
<gene>
    <name evidence="2" type="ORF">DL346_18165</name>
</gene>
<accession>A0A328TXU3</accession>
<dbReference type="EMBL" id="QLUW01000003">
    <property type="protein sequence ID" value="RAP75298.1"/>
    <property type="molecule type" value="Genomic_DNA"/>
</dbReference>
<dbReference type="Proteomes" id="UP000249260">
    <property type="component" value="Unassembled WGS sequence"/>
</dbReference>
<reference evidence="2 3" key="1">
    <citation type="submission" date="2018-06" db="EMBL/GenBank/DDBJ databases">
        <title>Paenibacillus montanisoli sp. nov., isolated from mountain area soil.</title>
        <authorList>
            <person name="Wu M."/>
        </authorList>
    </citation>
    <scope>NUCLEOTIDE SEQUENCE [LARGE SCALE GENOMIC DNA]</scope>
    <source>
        <strain evidence="2 3">RA17</strain>
    </source>
</reference>
<dbReference type="InterPro" id="IPR015005">
    <property type="entry name" value="DUF1854"/>
</dbReference>
<organism evidence="2 3">
    <name type="scientific">Paenibacillus montanisoli</name>
    <dbReference type="NCBI Taxonomy" id="2081970"/>
    <lineage>
        <taxon>Bacteria</taxon>
        <taxon>Bacillati</taxon>
        <taxon>Bacillota</taxon>
        <taxon>Bacilli</taxon>
        <taxon>Bacillales</taxon>
        <taxon>Paenibacillaceae</taxon>
        <taxon>Paenibacillus</taxon>
    </lineage>
</organism>
<dbReference type="RefSeq" id="WP_112883563.1">
    <property type="nucleotide sequence ID" value="NZ_QLUW01000003.1"/>
</dbReference>